<dbReference type="AlphaFoldDB" id="A0A7Z1MMK4"/>
<keyword evidence="1" id="KW-1133">Transmembrane helix</keyword>
<feature type="transmembrane region" description="Helical" evidence="1">
    <location>
        <begin position="12"/>
        <end position="29"/>
    </location>
</feature>
<dbReference type="RefSeq" id="WP_010430006.1">
    <property type="nucleotide sequence ID" value="NZ_AP025481.1"/>
</dbReference>
<reference evidence="2" key="1">
    <citation type="submission" date="2016-07" db="EMBL/GenBank/DDBJ databases">
        <authorList>
            <person name="Kauffman K."/>
            <person name="Arevalo P."/>
            <person name="Polz M.F."/>
        </authorList>
    </citation>
    <scope>NUCLEOTIDE SEQUENCE</scope>
    <source>
        <strain evidence="2">10N.222.46.E12</strain>
    </source>
</reference>
<dbReference type="GeneID" id="50232757"/>
<dbReference type="EMBL" id="MDBS01000003">
    <property type="protein sequence ID" value="PMP32899.1"/>
    <property type="molecule type" value="Genomic_DNA"/>
</dbReference>
<reference evidence="2" key="2">
    <citation type="journal article" date="2018" name="Nature">
        <title>A major lineage of non-tailed dsDNA viruses as unrecognized killers of marine bacteria.</title>
        <authorList>
            <person name="Kauffman K.M."/>
            <person name="Hussain F.A."/>
            <person name="Yang J."/>
            <person name="Arevalo P."/>
            <person name="Brown J.M."/>
            <person name="Chang W.K."/>
            <person name="VanInsberghe D."/>
            <person name="Elsherbini J."/>
            <person name="Sharma R.S."/>
            <person name="Cutler M.B."/>
            <person name="Kelly L."/>
            <person name="Polz M.F."/>
        </authorList>
    </citation>
    <scope>NUCLEOTIDE SEQUENCE</scope>
    <source>
        <strain evidence="2">10N.222.46.E12</strain>
    </source>
</reference>
<accession>A0A7Z1MMK4</accession>
<sequence length="164" mass="18677">MRLKSKHHKVLVIWTVCVVVGFLLFQLSYTPTKPFTGFWSGHSVVNYGERSLLINTQLIIDSPESESARLITTFEPKSDVTTPFQTSVTSNIQVQRRVDSKVTFSLTELNYTNKEALEIYLNRELPQTGSLVSGESWAVDDDEIFMYLTLAFGEKMGVILKRHQ</sequence>
<evidence type="ECO:0000313" key="2">
    <source>
        <dbReference type="EMBL" id="PMP32899.1"/>
    </source>
</evidence>
<keyword evidence="1" id="KW-0812">Transmembrane</keyword>
<keyword evidence="1" id="KW-0472">Membrane</keyword>
<proteinExistence type="predicted"/>
<organism evidence="2">
    <name type="scientific">Vibrio cyclitrophicus</name>
    <dbReference type="NCBI Taxonomy" id="47951"/>
    <lineage>
        <taxon>Bacteria</taxon>
        <taxon>Pseudomonadati</taxon>
        <taxon>Pseudomonadota</taxon>
        <taxon>Gammaproteobacteria</taxon>
        <taxon>Vibrionales</taxon>
        <taxon>Vibrionaceae</taxon>
        <taxon>Vibrio</taxon>
    </lineage>
</organism>
<comment type="caution">
    <text evidence="2">The sequence shown here is derived from an EMBL/GenBank/DDBJ whole genome shotgun (WGS) entry which is preliminary data.</text>
</comment>
<gene>
    <name evidence="2" type="ORF">BCS90_09135</name>
</gene>
<evidence type="ECO:0000256" key="1">
    <source>
        <dbReference type="SAM" id="Phobius"/>
    </source>
</evidence>
<protein>
    <submittedName>
        <fullName evidence="2">Uncharacterized protein</fullName>
    </submittedName>
</protein>
<name>A0A7Z1MMK4_9VIBR</name>